<protein>
    <submittedName>
        <fullName evidence="1">Uncharacterized protein</fullName>
    </submittedName>
</protein>
<proteinExistence type="predicted"/>
<keyword evidence="2" id="KW-1185">Reference proteome</keyword>
<dbReference type="Proteomes" id="UP000003803">
    <property type="component" value="Unassembled WGS sequence"/>
</dbReference>
<gene>
    <name evidence="1" type="ORF">ANACOL_01641</name>
</gene>
<evidence type="ECO:0000313" key="1">
    <source>
        <dbReference type="EMBL" id="EDS11750.1"/>
    </source>
</evidence>
<reference evidence="1" key="2">
    <citation type="submission" date="2013-09" db="EMBL/GenBank/DDBJ databases">
        <title>Draft genome sequence of Anaerotruncus colihominis(DSM 17241).</title>
        <authorList>
            <person name="Sudarsanam P."/>
            <person name="Ley R."/>
            <person name="Guruge J."/>
            <person name="Turnbaugh P.J."/>
            <person name="Mahowald M."/>
            <person name="Liep D."/>
            <person name="Gordon J."/>
        </authorList>
    </citation>
    <scope>NUCLEOTIDE SEQUENCE</scope>
    <source>
        <strain evidence="1">DSM 17241</strain>
    </source>
</reference>
<dbReference type="HOGENOM" id="CLU_3228784_0_0_9"/>
<comment type="caution">
    <text evidence="1">The sequence shown here is derived from an EMBL/GenBank/DDBJ whole genome shotgun (WGS) entry which is preliminary data.</text>
</comment>
<name>B0PA73_9FIRM</name>
<reference evidence="1" key="1">
    <citation type="submission" date="2007-11" db="EMBL/GenBank/DDBJ databases">
        <authorList>
            <person name="Fulton L."/>
            <person name="Clifton S."/>
            <person name="Fulton B."/>
            <person name="Xu J."/>
            <person name="Minx P."/>
            <person name="Pepin K.H."/>
            <person name="Johnson M."/>
            <person name="Thiruvilangam P."/>
            <person name="Bhonagiri V."/>
            <person name="Nash W.E."/>
            <person name="Mardis E.R."/>
            <person name="Wilson R.K."/>
        </authorList>
    </citation>
    <scope>NUCLEOTIDE SEQUENCE [LARGE SCALE GENOMIC DNA]</scope>
    <source>
        <strain evidence="1">DSM 17241</strain>
    </source>
</reference>
<dbReference type="AlphaFoldDB" id="B0PA73"/>
<organism evidence="1 2">
    <name type="scientific">Anaerotruncus colihominis DSM 17241</name>
    <dbReference type="NCBI Taxonomy" id="445972"/>
    <lineage>
        <taxon>Bacteria</taxon>
        <taxon>Bacillati</taxon>
        <taxon>Bacillota</taxon>
        <taxon>Clostridia</taxon>
        <taxon>Eubacteriales</taxon>
        <taxon>Oscillospiraceae</taxon>
        <taxon>Anaerotruncus</taxon>
    </lineage>
</organism>
<accession>B0PA73</accession>
<dbReference type="EMBL" id="ABGD02000012">
    <property type="protein sequence ID" value="EDS11750.1"/>
    <property type="molecule type" value="Genomic_DNA"/>
</dbReference>
<sequence>MYCFAIHAKSFDAPFIYYCRPLFSDSKRPAPIGAGLFKIDVLF</sequence>
<evidence type="ECO:0000313" key="2">
    <source>
        <dbReference type="Proteomes" id="UP000003803"/>
    </source>
</evidence>